<dbReference type="AlphaFoldDB" id="A0A5E4WIL7"/>
<keyword evidence="2" id="KW-1185">Reference proteome</keyword>
<evidence type="ECO:0000313" key="2">
    <source>
        <dbReference type="Proteomes" id="UP000333828"/>
    </source>
</evidence>
<dbReference type="Proteomes" id="UP000333828">
    <property type="component" value="Unassembled WGS sequence"/>
</dbReference>
<name>A0A5E4WIL7_9BURK</name>
<dbReference type="EMBL" id="CABPSI010000003">
    <property type="protein sequence ID" value="VVE23424.1"/>
    <property type="molecule type" value="Genomic_DNA"/>
</dbReference>
<reference evidence="1 2" key="1">
    <citation type="submission" date="2019-08" db="EMBL/GenBank/DDBJ databases">
        <authorList>
            <person name="Peeters C."/>
        </authorList>
    </citation>
    <scope>NUCLEOTIDE SEQUENCE [LARGE SCALE GENOMIC DNA]</scope>
    <source>
        <strain evidence="1 2">LMG 31115</strain>
    </source>
</reference>
<proteinExistence type="predicted"/>
<protein>
    <submittedName>
        <fullName evidence="1">Uncharacterized protein</fullName>
    </submittedName>
</protein>
<gene>
    <name evidence="1" type="ORF">PIN31115_03261</name>
</gene>
<sequence length="51" mass="5816">MTGKAFMITLIMQLNVAFSIHDKCHIWLIPPQLEKSKDNPSKPLFTNSQTT</sequence>
<evidence type="ECO:0000313" key="1">
    <source>
        <dbReference type="EMBL" id="VVE23424.1"/>
    </source>
</evidence>
<organism evidence="1 2">
    <name type="scientific">Pandoraea iniqua</name>
    <dbReference type="NCBI Taxonomy" id="2508288"/>
    <lineage>
        <taxon>Bacteria</taxon>
        <taxon>Pseudomonadati</taxon>
        <taxon>Pseudomonadota</taxon>
        <taxon>Betaproteobacteria</taxon>
        <taxon>Burkholderiales</taxon>
        <taxon>Burkholderiaceae</taxon>
        <taxon>Pandoraea</taxon>
    </lineage>
</organism>
<accession>A0A5E4WIL7</accession>